<sequence>MDYQVQKHVTNQAKGNKQNPRAE</sequence>
<name>A0A1R3HLX1_COCAP</name>
<feature type="region of interest" description="Disordered" evidence="1">
    <location>
        <begin position="1"/>
        <end position="23"/>
    </location>
</feature>
<feature type="compositionally biased region" description="Polar residues" evidence="1">
    <location>
        <begin position="7"/>
        <end position="23"/>
    </location>
</feature>
<organism evidence="2 3">
    <name type="scientific">Corchorus capsularis</name>
    <name type="common">Jute</name>
    <dbReference type="NCBI Taxonomy" id="210143"/>
    <lineage>
        <taxon>Eukaryota</taxon>
        <taxon>Viridiplantae</taxon>
        <taxon>Streptophyta</taxon>
        <taxon>Embryophyta</taxon>
        <taxon>Tracheophyta</taxon>
        <taxon>Spermatophyta</taxon>
        <taxon>Magnoliopsida</taxon>
        <taxon>eudicotyledons</taxon>
        <taxon>Gunneridae</taxon>
        <taxon>Pentapetalae</taxon>
        <taxon>rosids</taxon>
        <taxon>malvids</taxon>
        <taxon>Malvales</taxon>
        <taxon>Malvaceae</taxon>
        <taxon>Grewioideae</taxon>
        <taxon>Apeibeae</taxon>
        <taxon>Corchorus</taxon>
    </lineage>
</organism>
<comment type="caution">
    <text evidence="2">The sequence shown here is derived from an EMBL/GenBank/DDBJ whole genome shotgun (WGS) entry which is preliminary data.</text>
</comment>
<evidence type="ECO:0000313" key="3">
    <source>
        <dbReference type="Proteomes" id="UP000188268"/>
    </source>
</evidence>
<accession>A0A1R3HLX1</accession>
<protein>
    <submittedName>
        <fullName evidence="2">Uncharacterized protein</fullName>
    </submittedName>
</protein>
<proteinExistence type="predicted"/>
<reference evidence="2 3" key="1">
    <citation type="submission" date="2013-09" db="EMBL/GenBank/DDBJ databases">
        <title>Corchorus capsularis genome sequencing.</title>
        <authorList>
            <person name="Alam M."/>
            <person name="Haque M.S."/>
            <person name="Islam M.S."/>
            <person name="Emdad E.M."/>
            <person name="Islam M.M."/>
            <person name="Ahmed B."/>
            <person name="Halim A."/>
            <person name="Hossen Q.M.M."/>
            <person name="Hossain M.Z."/>
            <person name="Ahmed R."/>
            <person name="Khan M.M."/>
            <person name="Islam R."/>
            <person name="Rashid M.M."/>
            <person name="Khan S.A."/>
            <person name="Rahman M.S."/>
            <person name="Alam M."/>
        </authorList>
    </citation>
    <scope>NUCLEOTIDE SEQUENCE [LARGE SCALE GENOMIC DNA]</scope>
    <source>
        <strain evidence="3">cv. CVL-1</strain>
        <tissue evidence="2">Whole seedling</tissue>
    </source>
</reference>
<evidence type="ECO:0000313" key="2">
    <source>
        <dbReference type="EMBL" id="OMO71293.1"/>
    </source>
</evidence>
<dbReference type="EMBL" id="AWWV01011655">
    <property type="protein sequence ID" value="OMO71293.1"/>
    <property type="molecule type" value="Genomic_DNA"/>
</dbReference>
<dbReference type="AlphaFoldDB" id="A0A1R3HLX1"/>
<gene>
    <name evidence="2" type="ORF">CCACVL1_18305</name>
</gene>
<evidence type="ECO:0000256" key="1">
    <source>
        <dbReference type="SAM" id="MobiDB-lite"/>
    </source>
</evidence>
<keyword evidence="3" id="KW-1185">Reference proteome</keyword>
<dbReference type="Gramene" id="OMO71293">
    <property type="protein sequence ID" value="OMO71293"/>
    <property type="gene ID" value="CCACVL1_18305"/>
</dbReference>
<dbReference type="Proteomes" id="UP000188268">
    <property type="component" value="Unassembled WGS sequence"/>
</dbReference>